<feature type="transmembrane region" description="Helical" evidence="12">
    <location>
        <begin position="70"/>
        <end position="88"/>
    </location>
</feature>
<evidence type="ECO:0000256" key="8">
    <source>
        <dbReference type="ARBA" id="ARBA00023133"/>
    </source>
</evidence>
<accession>A0A381NJJ4</accession>
<feature type="transmembrane region" description="Helical" evidence="12">
    <location>
        <begin position="100"/>
        <end position="121"/>
    </location>
</feature>
<dbReference type="GO" id="GO:0016020">
    <property type="term" value="C:membrane"/>
    <property type="evidence" value="ECO:0007669"/>
    <property type="project" value="UniProtKB-SubCell"/>
</dbReference>
<dbReference type="EMBL" id="UINC01000407">
    <property type="protein sequence ID" value="SUZ54782.1"/>
    <property type="molecule type" value="Genomic_DNA"/>
</dbReference>
<dbReference type="PANTHER" id="PTHR35457">
    <property type="entry name" value="HEME A SYNTHASE"/>
    <property type="match status" value="1"/>
</dbReference>
<proteinExistence type="predicted"/>
<keyword evidence="3 12" id="KW-0812">Transmembrane</keyword>
<keyword evidence="4" id="KW-0479">Metal-binding</keyword>
<comment type="pathway">
    <text evidence="11">Porphyrin-containing compound metabolism.</text>
</comment>
<dbReference type="GO" id="GO:0046872">
    <property type="term" value="F:metal ion binding"/>
    <property type="evidence" value="ECO:0007669"/>
    <property type="project" value="UniProtKB-KW"/>
</dbReference>
<evidence type="ECO:0000256" key="1">
    <source>
        <dbReference type="ARBA" id="ARBA00004141"/>
    </source>
</evidence>
<feature type="transmembrane region" description="Helical" evidence="12">
    <location>
        <begin position="296"/>
        <end position="317"/>
    </location>
</feature>
<feature type="transmembrane region" description="Helical" evidence="12">
    <location>
        <begin position="267"/>
        <end position="290"/>
    </location>
</feature>
<evidence type="ECO:0000256" key="10">
    <source>
        <dbReference type="ARBA" id="ARBA00023157"/>
    </source>
</evidence>
<evidence type="ECO:0000256" key="5">
    <source>
        <dbReference type="ARBA" id="ARBA00022989"/>
    </source>
</evidence>
<evidence type="ECO:0000256" key="12">
    <source>
        <dbReference type="SAM" id="Phobius"/>
    </source>
</evidence>
<protein>
    <recommendedName>
        <fullName evidence="14">Cytochrome oxidase assembly protein</fullName>
    </recommendedName>
</protein>
<dbReference type="PANTHER" id="PTHR35457:SF1">
    <property type="entry name" value="HEME A SYNTHASE"/>
    <property type="match status" value="1"/>
</dbReference>
<evidence type="ECO:0008006" key="14">
    <source>
        <dbReference type="Google" id="ProtNLM"/>
    </source>
</evidence>
<name>A0A381NJJ4_9ZZZZ</name>
<gene>
    <name evidence="13" type="ORF">METZ01_LOCUS7636</name>
</gene>
<organism evidence="13">
    <name type="scientific">marine metagenome</name>
    <dbReference type="NCBI Taxonomy" id="408172"/>
    <lineage>
        <taxon>unclassified sequences</taxon>
        <taxon>metagenomes</taxon>
        <taxon>ecological metagenomes</taxon>
    </lineage>
</organism>
<feature type="transmembrane region" description="Helical" evidence="12">
    <location>
        <begin position="233"/>
        <end position="255"/>
    </location>
</feature>
<keyword evidence="6" id="KW-0560">Oxidoreductase</keyword>
<keyword evidence="9 12" id="KW-0472">Membrane</keyword>
<evidence type="ECO:0000256" key="6">
    <source>
        <dbReference type="ARBA" id="ARBA00023002"/>
    </source>
</evidence>
<reference evidence="13" key="1">
    <citation type="submission" date="2018-05" db="EMBL/GenBank/DDBJ databases">
        <authorList>
            <person name="Lanie J.A."/>
            <person name="Ng W.-L."/>
            <person name="Kazmierczak K.M."/>
            <person name="Andrzejewski T.M."/>
            <person name="Davidsen T.M."/>
            <person name="Wayne K.J."/>
            <person name="Tettelin H."/>
            <person name="Glass J.I."/>
            <person name="Rusch D."/>
            <person name="Podicherti R."/>
            <person name="Tsui H.-C.T."/>
            <person name="Winkler M.E."/>
        </authorList>
    </citation>
    <scope>NUCLEOTIDE SEQUENCE</scope>
</reference>
<keyword evidence="10" id="KW-1015">Disulfide bond</keyword>
<dbReference type="Pfam" id="PF02628">
    <property type="entry name" value="COX15-CtaA"/>
    <property type="match status" value="1"/>
</dbReference>
<dbReference type="GO" id="GO:0016491">
    <property type="term" value="F:oxidoreductase activity"/>
    <property type="evidence" value="ECO:0007669"/>
    <property type="project" value="UniProtKB-KW"/>
</dbReference>
<evidence type="ECO:0000256" key="4">
    <source>
        <dbReference type="ARBA" id="ARBA00022723"/>
    </source>
</evidence>
<keyword evidence="7" id="KW-0408">Iron</keyword>
<evidence type="ECO:0000313" key="13">
    <source>
        <dbReference type="EMBL" id="SUZ54782.1"/>
    </source>
</evidence>
<evidence type="ECO:0000256" key="2">
    <source>
        <dbReference type="ARBA" id="ARBA00022475"/>
    </source>
</evidence>
<evidence type="ECO:0000256" key="9">
    <source>
        <dbReference type="ARBA" id="ARBA00023136"/>
    </source>
</evidence>
<evidence type="ECO:0000256" key="3">
    <source>
        <dbReference type="ARBA" id="ARBA00022692"/>
    </source>
</evidence>
<evidence type="ECO:0000256" key="7">
    <source>
        <dbReference type="ARBA" id="ARBA00023004"/>
    </source>
</evidence>
<feature type="transmembrane region" description="Helical" evidence="12">
    <location>
        <begin position="127"/>
        <end position="147"/>
    </location>
</feature>
<keyword evidence="2" id="KW-1003">Cell membrane</keyword>
<dbReference type="GO" id="GO:0006784">
    <property type="term" value="P:heme A biosynthetic process"/>
    <property type="evidence" value="ECO:0007669"/>
    <property type="project" value="InterPro"/>
</dbReference>
<keyword evidence="8" id="KW-0350">Heme biosynthesis</keyword>
<comment type="subcellular location">
    <subcellularLocation>
        <location evidence="1">Membrane</location>
        <topology evidence="1">Multi-pass membrane protein</topology>
    </subcellularLocation>
</comment>
<feature type="transmembrane region" description="Helical" evidence="12">
    <location>
        <begin position="168"/>
        <end position="185"/>
    </location>
</feature>
<dbReference type="InterPro" id="IPR003780">
    <property type="entry name" value="COX15/CtaA_fam"/>
</dbReference>
<dbReference type="AlphaFoldDB" id="A0A381NJJ4"/>
<sequence>MKSRQKIWLRQLSKITVFSTLFLIFAGALVKSHEVGLSVPDWPTTYGEQMFAFPLSNMVGGIFYEHGHRLTATLVGFFMLVQAFWLGVSDEQPWLKKLGYIALGAVILQGLFGGITVLFFLPPAVSIIHGILAQTFFILTIIIAYSLSEERTERPETDDFPRPIHKSALLLGGMVYIQLILGALMRHTASGLAIPDFPTMGGLWLPDFSETMVYNINAILFDLDQDMVSRSQVLIHFIHRFGAVIVTAAVLYFFYRCKPMVNNNKGALQALWLMTAIVLIQFILGALTVLTERAPYIASFHVVNGAALLGICTLLVLRSAPKKLTDWNRAANS</sequence>
<dbReference type="InterPro" id="IPR050450">
    <property type="entry name" value="COX15/CtaA_HemeA_synthase"/>
</dbReference>
<keyword evidence="5 12" id="KW-1133">Transmembrane helix</keyword>
<evidence type="ECO:0000256" key="11">
    <source>
        <dbReference type="ARBA" id="ARBA00023444"/>
    </source>
</evidence>